<dbReference type="GeneID" id="94192183"/>
<protein>
    <submittedName>
        <fullName evidence="1">Non-ribosomal peptide synthetase</fullName>
    </submittedName>
</protein>
<accession>A0AAV4LLI6</accession>
<evidence type="ECO:0000313" key="2">
    <source>
        <dbReference type="Proteomes" id="UP001497744"/>
    </source>
</evidence>
<gene>
    <name evidence="1" type="ORF">BcabD6B2_01350</name>
</gene>
<sequence>MGAAPNALVEPGDRQGHHLRVPLETPALVTREYEHHVLALLERVNELHSVVNASRPDAVANGKINVHHVVALDHEALGVSAVDVEGRVGAALAVQHGTGVELQQPRYGRADQRTVLGRRFVNRIGRHHVHRPVVVGRIHRVLQLRLRRGRYNLVQRREVRYFREHRRHGQDERRGEPVRVGFMRYFCEVDPVCDSLLDARVLRRHGVQLLHHVLEDAVAPLVVDAESVFLKQPAGRHPRVDQLVQKVAELSLHAHPLEPVPAHHRVLSSRAFDVGTFVPLQLEKSRLFTFALDHAECERHEDVALALFSRSCGLTVVTGGL</sequence>
<reference evidence="1 2" key="1">
    <citation type="submission" date="2021-06" db="EMBL/GenBank/DDBJ databases">
        <title>Genome sequence of Babesia caballi.</title>
        <authorList>
            <person name="Yamagishi J."/>
            <person name="Kidaka T."/>
            <person name="Ochi A."/>
        </authorList>
    </citation>
    <scope>NUCLEOTIDE SEQUENCE [LARGE SCALE GENOMIC DNA]</scope>
    <source>
        <strain evidence="1">USDA-D6B2</strain>
    </source>
</reference>
<dbReference type="EMBL" id="BPLF01000001">
    <property type="protein sequence ID" value="GIX60700.1"/>
    <property type="molecule type" value="Genomic_DNA"/>
</dbReference>
<name>A0AAV4LLI6_BABCB</name>
<comment type="caution">
    <text evidence="1">The sequence shown here is derived from an EMBL/GenBank/DDBJ whole genome shotgun (WGS) entry which is preliminary data.</text>
</comment>
<keyword evidence="2" id="KW-1185">Reference proteome</keyword>
<evidence type="ECO:0000313" key="1">
    <source>
        <dbReference type="EMBL" id="GIX60700.1"/>
    </source>
</evidence>
<proteinExistence type="predicted"/>
<organism evidence="1 2">
    <name type="scientific">Babesia caballi</name>
    <dbReference type="NCBI Taxonomy" id="5871"/>
    <lineage>
        <taxon>Eukaryota</taxon>
        <taxon>Sar</taxon>
        <taxon>Alveolata</taxon>
        <taxon>Apicomplexa</taxon>
        <taxon>Aconoidasida</taxon>
        <taxon>Piroplasmida</taxon>
        <taxon>Babesiidae</taxon>
        <taxon>Babesia</taxon>
    </lineage>
</organism>
<dbReference type="RefSeq" id="XP_067712771.1">
    <property type="nucleotide sequence ID" value="XM_067856670.1"/>
</dbReference>
<dbReference type="AlphaFoldDB" id="A0AAV4LLI6"/>
<dbReference type="Proteomes" id="UP001497744">
    <property type="component" value="Unassembled WGS sequence"/>
</dbReference>